<dbReference type="OrthoDB" id="6194521at2"/>
<organism evidence="2 3">
    <name type="scientific">Paeniglutamicibacter gangotriensis</name>
    <dbReference type="NCBI Taxonomy" id="254787"/>
    <lineage>
        <taxon>Bacteria</taxon>
        <taxon>Bacillati</taxon>
        <taxon>Actinomycetota</taxon>
        <taxon>Actinomycetes</taxon>
        <taxon>Micrococcales</taxon>
        <taxon>Micrococcaceae</taxon>
        <taxon>Paeniglutamicibacter</taxon>
    </lineage>
</organism>
<evidence type="ECO:0000313" key="3">
    <source>
        <dbReference type="Proteomes" id="UP000323856"/>
    </source>
</evidence>
<proteinExistence type="predicted"/>
<feature type="domain" description="Macro" evidence="1">
    <location>
        <begin position="1"/>
        <end position="177"/>
    </location>
</feature>
<dbReference type="InterPro" id="IPR002589">
    <property type="entry name" value="Macro_dom"/>
</dbReference>
<dbReference type="RefSeq" id="WP_007272483.1">
    <property type="nucleotide sequence ID" value="NZ_JBITUG010000015.1"/>
</dbReference>
<dbReference type="Proteomes" id="UP000323856">
    <property type="component" value="Unassembled WGS sequence"/>
</dbReference>
<name>A0A5B0E3R0_9MICC</name>
<accession>A0A5B0E3R0</accession>
<evidence type="ECO:0000313" key="2">
    <source>
        <dbReference type="EMBL" id="KAA0973288.1"/>
    </source>
</evidence>
<dbReference type="Pfam" id="PF01661">
    <property type="entry name" value="Macro"/>
    <property type="match status" value="1"/>
</dbReference>
<protein>
    <submittedName>
        <fullName evidence="2">Macro domain-containing protein</fullName>
    </submittedName>
</protein>
<sequence length="186" mass="19484">MHIDIVRGNITEQKVDAIVNAANPSLLGGGGVDDAIHAAAGPALLAECRKLRATTHPDGLASGLALATGAGDLPARWVIHSPGPNRHVGQTNPKTLAKCFTNSLYVASRLGATSIAFPAIGAGSYGWDPEDVASIASHAISEWFEMYSHSTSIHRVVLVAYNDKVEAALRKAFDTPRSESQLVHGA</sequence>
<dbReference type="SUPFAM" id="SSF52949">
    <property type="entry name" value="Macro domain-like"/>
    <property type="match status" value="1"/>
</dbReference>
<dbReference type="Gene3D" id="3.40.220.10">
    <property type="entry name" value="Leucine Aminopeptidase, subunit E, domain 1"/>
    <property type="match status" value="1"/>
</dbReference>
<dbReference type="InterPro" id="IPR043472">
    <property type="entry name" value="Macro_dom-like"/>
</dbReference>
<dbReference type="PANTHER" id="PTHR11106:SF27">
    <property type="entry name" value="MACRO DOMAIN-CONTAINING PROTEIN"/>
    <property type="match status" value="1"/>
</dbReference>
<gene>
    <name evidence="2" type="ORF">FQ154_18845</name>
</gene>
<dbReference type="PANTHER" id="PTHR11106">
    <property type="entry name" value="GANGLIOSIDE INDUCED DIFFERENTIATION ASSOCIATED PROTEIN 2-RELATED"/>
    <property type="match status" value="1"/>
</dbReference>
<evidence type="ECO:0000259" key="1">
    <source>
        <dbReference type="PROSITE" id="PS51154"/>
    </source>
</evidence>
<dbReference type="AlphaFoldDB" id="A0A5B0E3R0"/>
<dbReference type="SMART" id="SM00506">
    <property type="entry name" value="A1pp"/>
    <property type="match status" value="1"/>
</dbReference>
<dbReference type="EMBL" id="VOBL01000030">
    <property type="protein sequence ID" value="KAA0973288.1"/>
    <property type="molecule type" value="Genomic_DNA"/>
</dbReference>
<dbReference type="PROSITE" id="PS51154">
    <property type="entry name" value="MACRO"/>
    <property type="match status" value="1"/>
</dbReference>
<comment type="caution">
    <text evidence="2">The sequence shown here is derived from an EMBL/GenBank/DDBJ whole genome shotgun (WGS) entry which is preliminary data.</text>
</comment>
<reference evidence="2 3" key="1">
    <citation type="submission" date="2019-07" db="EMBL/GenBank/DDBJ databases">
        <title>Analysis of the biochemical properties, biological activity and biotechnological potential of siderophores and biosurfactants produced by Antarctic psychrotolerant bacteria.</title>
        <authorList>
            <person name="Styczynski M."/>
            <person name="Krucon T."/>
            <person name="Decewicz P."/>
            <person name="Dziewit L."/>
        </authorList>
    </citation>
    <scope>NUCLEOTIDE SEQUENCE [LARGE SCALE GENOMIC DNA]</scope>
    <source>
        <strain evidence="2 3">ANT_H27</strain>
    </source>
</reference>